<evidence type="ECO:0000313" key="2">
    <source>
        <dbReference type="Proteomes" id="UP001165542"/>
    </source>
</evidence>
<name>A0ABT2ECV1_9GAMM</name>
<dbReference type="Proteomes" id="UP001165542">
    <property type="component" value="Unassembled WGS sequence"/>
</dbReference>
<gene>
    <name evidence="1" type="ORF">LLY24_06370</name>
</gene>
<proteinExistence type="predicted"/>
<protein>
    <submittedName>
        <fullName evidence="1">YqjK-like family protein</fullName>
    </submittedName>
</protein>
<evidence type="ECO:0000313" key="1">
    <source>
        <dbReference type="EMBL" id="MCS2608945.1"/>
    </source>
</evidence>
<sequence length="106" mass="11860">MTHANHHAAPTNASPAPLSRADRKRALLATLEQQRVDLLVESDRFLEAAAPFDARWQRFKIPLAVASGALAWRLFRRPGGIAKASQRALAGYMLFRKLKTLNKLTR</sequence>
<dbReference type="Pfam" id="PF13997">
    <property type="entry name" value="YqjK"/>
    <property type="match status" value="1"/>
</dbReference>
<dbReference type="EMBL" id="JAJISC010000002">
    <property type="protein sequence ID" value="MCS2608945.1"/>
    <property type="molecule type" value="Genomic_DNA"/>
</dbReference>
<comment type="caution">
    <text evidence="1">The sequence shown here is derived from an EMBL/GenBank/DDBJ whole genome shotgun (WGS) entry which is preliminary data.</text>
</comment>
<dbReference type="InterPro" id="IPR025612">
    <property type="entry name" value="YqjK"/>
</dbReference>
<reference evidence="1" key="1">
    <citation type="submission" date="2021-11" db="EMBL/GenBank/DDBJ databases">
        <title>Halomonas sp., isolated from a coastal aquaculture zone in Dongshan Bay.</title>
        <authorList>
            <person name="Lin W."/>
        </authorList>
    </citation>
    <scope>NUCLEOTIDE SEQUENCE</scope>
    <source>
        <strain evidence="1">Yzlin-01</strain>
    </source>
</reference>
<keyword evidence="2" id="KW-1185">Reference proteome</keyword>
<accession>A0ABT2ECV1</accession>
<organism evidence="1 2">
    <name type="scientific">Halomonas dongshanensis</name>
    <dbReference type="NCBI Taxonomy" id="2890835"/>
    <lineage>
        <taxon>Bacteria</taxon>
        <taxon>Pseudomonadati</taxon>
        <taxon>Pseudomonadota</taxon>
        <taxon>Gammaproteobacteria</taxon>
        <taxon>Oceanospirillales</taxon>
        <taxon>Halomonadaceae</taxon>
        <taxon>Halomonas</taxon>
    </lineage>
</organism>
<dbReference type="RefSeq" id="WP_259035449.1">
    <property type="nucleotide sequence ID" value="NZ_JAJISC010000002.1"/>
</dbReference>